<evidence type="ECO:0000256" key="7">
    <source>
        <dbReference type="SAM" id="Phobius"/>
    </source>
</evidence>
<dbReference type="InterPro" id="IPR004477">
    <property type="entry name" value="ComEC_N"/>
</dbReference>
<dbReference type="AlphaFoldDB" id="A0A8T6R752"/>
<dbReference type="RefSeq" id="WP_165566828.1">
    <property type="nucleotide sequence ID" value="NZ_SAYU02000061.1"/>
</dbReference>
<dbReference type="PANTHER" id="PTHR30619:SF1">
    <property type="entry name" value="RECOMBINATION PROTEIN 2"/>
    <property type="match status" value="1"/>
</dbReference>
<feature type="transmembrane region" description="Helical" evidence="7">
    <location>
        <begin position="398"/>
        <end position="415"/>
    </location>
</feature>
<gene>
    <name evidence="9" type="ORF">EPD83_015635</name>
</gene>
<feature type="transmembrane region" description="Helical" evidence="7">
    <location>
        <begin position="457"/>
        <end position="486"/>
    </location>
</feature>
<feature type="transmembrane region" description="Helical" evidence="7">
    <location>
        <begin position="493"/>
        <end position="513"/>
    </location>
</feature>
<feature type="transmembrane region" description="Helical" evidence="7">
    <location>
        <begin position="47"/>
        <end position="65"/>
    </location>
</feature>
<feature type="compositionally biased region" description="Gly residues" evidence="6">
    <location>
        <begin position="1"/>
        <end position="11"/>
    </location>
</feature>
<proteinExistence type="predicted"/>
<evidence type="ECO:0000313" key="9">
    <source>
        <dbReference type="EMBL" id="NHA69474.1"/>
    </source>
</evidence>
<evidence type="ECO:0000256" key="5">
    <source>
        <dbReference type="ARBA" id="ARBA00023136"/>
    </source>
</evidence>
<feature type="domain" description="Metallo-beta-lactamase" evidence="8">
    <location>
        <begin position="590"/>
        <end position="766"/>
    </location>
</feature>
<dbReference type="PANTHER" id="PTHR30619">
    <property type="entry name" value="DNA INTERNALIZATION/COMPETENCE PROTEIN COMEC/REC2"/>
    <property type="match status" value="1"/>
</dbReference>
<feature type="transmembrane region" description="Helical" evidence="7">
    <location>
        <begin position="71"/>
        <end position="92"/>
    </location>
</feature>
<comment type="subcellular location">
    <subcellularLocation>
        <location evidence="1">Cell membrane</location>
        <topology evidence="1">Multi-pass membrane protein</topology>
    </subcellularLocation>
</comment>
<name>A0A8T6R752_9MICO</name>
<evidence type="ECO:0000256" key="3">
    <source>
        <dbReference type="ARBA" id="ARBA00022692"/>
    </source>
</evidence>
<sequence length="838" mass="85480">MSTGTGTGTGTGSVRWSDDAGEGADDGPGPGTGVPGRATPDASDLRLLAPAVLAWAAAAATLGLAPGPRWVLVGGCVLAALALVAPGAARPWHRRPGTGRPAPRSRRWAVTSALRWPAVLTLVLVVLLQGAALAQTAVRERGDVPGLAAQRAAVTAEVLLTSDPVEVDSRDGTPRVLRRGTARVVTGRGRTRAASAPVLLVGGAALRDPPWHAVLAVRGRLAPTERADDRVAVLAVSGPLPVLRPPGPVARGAERLREGLRRAVEHAPADARGLLPGLVIGDTARTPPELTDAMLATGMTHLTAVSGSNVAVVVGLVLGLCAVFGVPRPARPVLAAVALAGFVVLARPEPSVVRAAAMGAIGLLGLSRSRRSAGLPVLAGAVVVVLVLDPWLARSYGFALSTLATLGLLLFTRPWGEAVGRRLPGRLAALGPALAVPVAAQAMTAPVVVLLQGSVSVVGVLANLLAAPLVPPATVAGVAAALVSLVSERGATLVAWAGVVPTVVIARVARTFAEVPGGTLPWPDGPPGALLLAGLVVLVLLTGRSVVARVRAHPVGSYAVVLLAAAVLLPTRVVSGPPDGWRLVVCDVGQGDAVVLRSGPARAVLVDAGPDPPLVDACLDRLGVRVLDAVVVTHFHADHVDGLSGAVRGRTVRQVLTTPVREPAEGARAVDAVAAAAHAPVRTLRAGDRVVLGELTAVVWSPWRRIADGSVPNNASVVLAARTGDVDALLLGDVEREAAHDLLLRLRRDPAMAATARGFEVVKTPHHGSANLDDGLMAAVRAPVGVVSVGEDNDYGHPTPSHLALLRRMGYTVYRTDERGDVAVVEDAGGAVRVVTAR</sequence>
<dbReference type="SUPFAM" id="SSF56281">
    <property type="entry name" value="Metallo-hydrolase/oxidoreductase"/>
    <property type="match status" value="1"/>
</dbReference>
<dbReference type="GO" id="GO:0005886">
    <property type="term" value="C:plasma membrane"/>
    <property type="evidence" value="ECO:0007669"/>
    <property type="project" value="UniProtKB-SubCell"/>
</dbReference>
<protein>
    <submittedName>
        <fullName evidence="9">MBL fold metallo-hydrolase</fullName>
    </submittedName>
</protein>
<feature type="transmembrane region" description="Helical" evidence="7">
    <location>
        <begin position="373"/>
        <end position="392"/>
    </location>
</feature>
<evidence type="ECO:0000256" key="4">
    <source>
        <dbReference type="ARBA" id="ARBA00022989"/>
    </source>
</evidence>
<dbReference type="InterPro" id="IPR036866">
    <property type="entry name" value="RibonucZ/Hydroxyglut_hydro"/>
</dbReference>
<comment type="caution">
    <text evidence="9">The sequence shown here is derived from an EMBL/GenBank/DDBJ whole genome shotgun (WGS) entry which is preliminary data.</text>
</comment>
<feature type="transmembrane region" description="Helical" evidence="7">
    <location>
        <begin position="113"/>
        <end position="134"/>
    </location>
</feature>
<accession>A0A8T6R752</accession>
<feature type="transmembrane region" description="Helical" evidence="7">
    <location>
        <begin position="525"/>
        <end position="543"/>
    </location>
</feature>
<dbReference type="Gene3D" id="3.60.15.10">
    <property type="entry name" value="Ribonuclease Z/Hydroxyacylglutathione hydrolase-like"/>
    <property type="match status" value="1"/>
</dbReference>
<feature type="transmembrane region" description="Helical" evidence="7">
    <location>
        <begin position="427"/>
        <end position="451"/>
    </location>
</feature>
<dbReference type="InterPro" id="IPR001279">
    <property type="entry name" value="Metallo-B-lactamas"/>
</dbReference>
<organism evidence="9 10">
    <name type="scientific">Phycicoccus flavus</name>
    <dbReference type="NCBI Taxonomy" id="2502783"/>
    <lineage>
        <taxon>Bacteria</taxon>
        <taxon>Bacillati</taxon>
        <taxon>Actinomycetota</taxon>
        <taxon>Actinomycetes</taxon>
        <taxon>Micrococcales</taxon>
        <taxon>Intrasporangiaceae</taxon>
        <taxon>Phycicoccus</taxon>
    </lineage>
</organism>
<keyword evidence="4 7" id="KW-1133">Transmembrane helix</keyword>
<reference evidence="9" key="1">
    <citation type="submission" date="2020-03" db="EMBL/GenBank/DDBJ databases">
        <title>Phycicoccus flavus sp. nov., a novel endophytic actinobacterium isolated from branch of Kandelia candel.</title>
        <authorList>
            <person name="Tuo L."/>
        </authorList>
    </citation>
    <scope>NUCLEOTIDE SEQUENCE</scope>
    <source>
        <strain evidence="9">CMS6Z-2</strain>
    </source>
</reference>
<feature type="region of interest" description="Disordered" evidence="6">
    <location>
        <begin position="1"/>
        <end position="40"/>
    </location>
</feature>
<keyword evidence="10" id="KW-1185">Reference proteome</keyword>
<dbReference type="InterPro" id="IPR035681">
    <property type="entry name" value="ComA-like_MBL"/>
</dbReference>
<dbReference type="CDD" id="cd07731">
    <property type="entry name" value="ComA-like_MBL-fold"/>
    <property type="match status" value="1"/>
</dbReference>
<keyword evidence="2" id="KW-1003">Cell membrane</keyword>
<dbReference type="Proteomes" id="UP000287866">
    <property type="component" value="Unassembled WGS sequence"/>
</dbReference>
<feature type="transmembrane region" description="Helical" evidence="7">
    <location>
        <begin position="304"/>
        <end position="326"/>
    </location>
</feature>
<keyword evidence="5 7" id="KW-0472">Membrane</keyword>
<dbReference type="SMART" id="SM00849">
    <property type="entry name" value="Lactamase_B"/>
    <property type="match status" value="1"/>
</dbReference>
<feature type="transmembrane region" description="Helical" evidence="7">
    <location>
        <begin position="555"/>
        <end position="574"/>
    </location>
</feature>
<evidence type="ECO:0000313" key="10">
    <source>
        <dbReference type="Proteomes" id="UP000287866"/>
    </source>
</evidence>
<keyword evidence="3 7" id="KW-0812">Transmembrane</keyword>
<evidence type="ECO:0000259" key="8">
    <source>
        <dbReference type="SMART" id="SM00849"/>
    </source>
</evidence>
<evidence type="ECO:0000256" key="6">
    <source>
        <dbReference type="SAM" id="MobiDB-lite"/>
    </source>
</evidence>
<dbReference type="Pfam" id="PF00753">
    <property type="entry name" value="Lactamase_B"/>
    <property type="match status" value="1"/>
</dbReference>
<evidence type="ECO:0000256" key="1">
    <source>
        <dbReference type="ARBA" id="ARBA00004651"/>
    </source>
</evidence>
<dbReference type="InterPro" id="IPR052159">
    <property type="entry name" value="Competence_DNA_uptake"/>
</dbReference>
<evidence type="ECO:0000256" key="2">
    <source>
        <dbReference type="ARBA" id="ARBA00022475"/>
    </source>
</evidence>
<dbReference type="EMBL" id="SAYU02000061">
    <property type="protein sequence ID" value="NHA69474.1"/>
    <property type="molecule type" value="Genomic_DNA"/>
</dbReference>
<dbReference type="Pfam" id="PF03772">
    <property type="entry name" value="Competence"/>
    <property type="match status" value="1"/>
</dbReference>
<dbReference type="NCBIfam" id="TIGR00360">
    <property type="entry name" value="ComEC_N-term"/>
    <property type="match status" value="1"/>
</dbReference>